<dbReference type="Pfam" id="PF06570">
    <property type="entry name" value="DUF1129"/>
    <property type="match status" value="1"/>
</dbReference>
<evidence type="ECO:0000256" key="1">
    <source>
        <dbReference type="SAM" id="Phobius"/>
    </source>
</evidence>
<feature type="transmembrane region" description="Helical" evidence="1">
    <location>
        <begin position="196"/>
        <end position="217"/>
    </location>
</feature>
<name>A0A378MH03_LISGR</name>
<keyword evidence="1" id="KW-0472">Membrane</keyword>
<keyword evidence="1" id="KW-1133">Transmembrane helix</keyword>
<sequence length="226" mass="25119">MTNEQTQADNEQMKAQLTKRNLQYIQEVEKQLKLQNYSEAQLTTKIEEMCTKILEKQKQGITARQLFNATPTEYVRSLNAKPERGGSRQEEGETSRLWIGIDGGLLIFGVMMLVTGLTSLFQKNSGNVDQLGLLVLILTGVLGGFAMIIFRKYAQEMKRGSKGGTARYILVALGIVVAWMIIMTVVQAFIPKQINIPVNPIAAVIIGAIAIAARFYVKKKKNIPSI</sequence>
<feature type="transmembrane region" description="Helical" evidence="1">
    <location>
        <begin position="133"/>
        <end position="154"/>
    </location>
</feature>
<dbReference type="InterPro" id="IPR009214">
    <property type="entry name" value="DUF1129"/>
</dbReference>
<dbReference type="SUPFAM" id="SSF158560">
    <property type="entry name" value="BH3980-like"/>
    <property type="match status" value="1"/>
</dbReference>
<dbReference type="AlphaFoldDB" id="A0A378MH03"/>
<dbReference type="EMBL" id="UGPG01000001">
    <property type="protein sequence ID" value="STY44662.1"/>
    <property type="molecule type" value="Genomic_DNA"/>
</dbReference>
<keyword evidence="1" id="KW-0812">Transmembrane</keyword>
<evidence type="ECO:0000313" key="3">
    <source>
        <dbReference type="Proteomes" id="UP000254879"/>
    </source>
</evidence>
<feature type="transmembrane region" description="Helical" evidence="1">
    <location>
        <begin position="166"/>
        <end position="190"/>
    </location>
</feature>
<feature type="transmembrane region" description="Helical" evidence="1">
    <location>
        <begin position="97"/>
        <end position="121"/>
    </location>
</feature>
<reference evidence="2 3" key="1">
    <citation type="submission" date="2018-06" db="EMBL/GenBank/DDBJ databases">
        <authorList>
            <consortium name="Pathogen Informatics"/>
            <person name="Doyle S."/>
        </authorList>
    </citation>
    <scope>NUCLEOTIDE SEQUENCE [LARGE SCALE GENOMIC DNA]</scope>
    <source>
        <strain evidence="3">NCTC 10815</strain>
    </source>
</reference>
<accession>A0A378MH03</accession>
<organism evidence="2 3">
    <name type="scientific">Listeria grayi</name>
    <name type="common">Listeria murrayi</name>
    <dbReference type="NCBI Taxonomy" id="1641"/>
    <lineage>
        <taxon>Bacteria</taxon>
        <taxon>Bacillati</taxon>
        <taxon>Bacillota</taxon>
        <taxon>Bacilli</taxon>
        <taxon>Bacillales</taxon>
        <taxon>Listeriaceae</taxon>
        <taxon>Listeria</taxon>
    </lineage>
</organism>
<dbReference type="PIRSF" id="PIRSF033111">
    <property type="entry name" value="UCP033111"/>
    <property type="match status" value="1"/>
</dbReference>
<gene>
    <name evidence="2" type="ORF">NCTC10815_02015</name>
</gene>
<evidence type="ECO:0000313" key="2">
    <source>
        <dbReference type="EMBL" id="STY44662.1"/>
    </source>
</evidence>
<dbReference type="Proteomes" id="UP000254879">
    <property type="component" value="Unassembled WGS sequence"/>
</dbReference>
<proteinExistence type="predicted"/>
<protein>
    <submittedName>
        <fullName evidence="2">Uncharacterized membrane-bound protein conserved in bacteria</fullName>
    </submittedName>
</protein>